<evidence type="ECO:0000313" key="2">
    <source>
        <dbReference type="EMBL" id="MEE3717127.1"/>
    </source>
</evidence>
<dbReference type="Proteomes" id="UP001333818">
    <property type="component" value="Unassembled WGS sequence"/>
</dbReference>
<feature type="domain" description="DUF4351" evidence="1">
    <location>
        <begin position="2"/>
        <end position="23"/>
    </location>
</feature>
<accession>A0AAW9PS50</accession>
<evidence type="ECO:0000259" key="1">
    <source>
        <dbReference type="Pfam" id="PF14261"/>
    </source>
</evidence>
<gene>
    <name evidence="2" type="ORF">V2H45_10255</name>
</gene>
<dbReference type="EMBL" id="JAZBJZ010000033">
    <property type="protein sequence ID" value="MEE3717127.1"/>
    <property type="molecule type" value="Genomic_DNA"/>
</dbReference>
<evidence type="ECO:0000313" key="3">
    <source>
        <dbReference type="Proteomes" id="UP001333818"/>
    </source>
</evidence>
<dbReference type="InterPro" id="IPR025587">
    <property type="entry name" value="DUF4351"/>
</dbReference>
<organism evidence="2 3">
    <name type="scientific">Tumidithrix elongata BACA0141</name>
    <dbReference type="NCBI Taxonomy" id="2716417"/>
    <lineage>
        <taxon>Bacteria</taxon>
        <taxon>Bacillati</taxon>
        <taxon>Cyanobacteriota</taxon>
        <taxon>Cyanophyceae</taxon>
        <taxon>Pseudanabaenales</taxon>
        <taxon>Pseudanabaenaceae</taxon>
        <taxon>Tumidithrix</taxon>
        <taxon>Tumidithrix elongata</taxon>
    </lineage>
</organism>
<proteinExistence type="predicted"/>
<dbReference type="Pfam" id="PF14261">
    <property type="entry name" value="DUF4351"/>
    <property type="match status" value="1"/>
</dbReference>
<dbReference type="AlphaFoldDB" id="A0AAW9PS50"/>
<sequence length="27" mass="3078">MQLENLAEAIFDLETIADLNAWLKTQS</sequence>
<keyword evidence="3" id="KW-1185">Reference proteome</keyword>
<name>A0AAW9PS50_9CYAN</name>
<protein>
    <submittedName>
        <fullName evidence="2">DUF4351 domain-containing protein</fullName>
    </submittedName>
</protein>
<reference evidence="2" key="1">
    <citation type="submission" date="2024-01" db="EMBL/GenBank/DDBJ databases">
        <title>Bank of Algae and Cyanobacteria of the Azores (BACA) strain genomes.</title>
        <authorList>
            <person name="Luz R."/>
            <person name="Cordeiro R."/>
            <person name="Fonseca A."/>
            <person name="Goncalves V."/>
        </authorList>
    </citation>
    <scope>NUCLEOTIDE SEQUENCE</scope>
    <source>
        <strain evidence="2">BACA0141</strain>
    </source>
</reference>
<comment type="caution">
    <text evidence="2">The sequence shown here is derived from an EMBL/GenBank/DDBJ whole genome shotgun (WGS) entry which is preliminary data.</text>
</comment>